<evidence type="ECO:0000313" key="2">
    <source>
        <dbReference type="EMBL" id="CZE48272.1"/>
    </source>
</evidence>
<keyword evidence="1" id="KW-0175">Coiled coil</keyword>
<dbReference type="RefSeq" id="WP_075531634.1">
    <property type="nucleotide sequence ID" value="NZ_CP053844.1"/>
</dbReference>
<gene>
    <name evidence="2" type="ORF">ERS672216_01331</name>
</gene>
<sequence length="66" mass="7485">MTQNSMNARTLKNKLNLSSKIEQEVANLQSQISKLLAKKTKLDDEIYNLVIAAKKSKIEYKEMASV</sequence>
<dbReference type="EMBL" id="FIZP01000006">
    <property type="protein sequence ID" value="CZE48272.1"/>
    <property type="molecule type" value="Genomic_DNA"/>
</dbReference>
<protein>
    <submittedName>
        <fullName evidence="2">Uncharacterized protein</fullName>
    </submittedName>
</protein>
<keyword evidence="3" id="KW-1185">Reference proteome</keyword>
<name>A0A128EIS4_9BACT</name>
<reference evidence="2 3" key="1">
    <citation type="submission" date="2016-02" db="EMBL/GenBank/DDBJ databases">
        <authorList>
            <consortium name="Pathogen Informatics"/>
        </authorList>
    </citation>
    <scope>NUCLEOTIDE SEQUENCE [LARGE SCALE GENOMIC DNA]</scope>
    <source>
        <strain evidence="2 3">RC20</strain>
    </source>
</reference>
<dbReference type="AlphaFoldDB" id="A0A128EIS4"/>
<evidence type="ECO:0000256" key="1">
    <source>
        <dbReference type="SAM" id="Coils"/>
    </source>
</evidence>
<accession>A0A128EIS4</accession>
<organism evidence="2 3">
    <name type="scientific">Campylobacter geochelonis</name>
    <dbReference type="NCBI Taxonomy" id="1780362"/>
    <lineage>
        <taxon>Bacteria</taxon>
        <taxon>Pseudomonadati</taxon>
        <taxon>Campylobacterota</taxon>
        <taxon>Epsilonproteobacteria</taxon>
        <taxon>Campylobacterales</taxon>
        <taxon>Campylobacteraceae</taxon>
        <taxon>Campylobacter</taxon>
    </lineage>
</organism>
<proteinExistence type="predicted"/>
<dbReference type="Proteomes" id="UP000069632">
    <property type="component" value="Unassembled WGS sequence"/>
</dbReference>
<evidence type="ECO:0000313" key="3">
    <source>
        <dbReference type="Proteomes" id="UP000069632"/>
    </source>
</evidence>
<feature type="coiled-coil region" evidence="1">
    <location>
        <begin position="11"/>
        <end position="45"/>
    </location>
</feature>